<dbReference type="GO" id="GO:0006384">
    <property type="term" value="P:transcription initiation at RNA polymerase III promoter"/>
    <property type="evidence" value="ECO:0007669"/>
    <property type="project" value="InterPro"/>
</dbReference>
<keyword evidence="11" id="KW-1185">Reference proteome</keyword>
<dbReference type="PANTHER" id="PTHR15180">
    <property type="entry name" value="GENERAL TRANSCRIPTION FACTOR 3C POLYPEPTIDE 1"/>
    <property type="match status" value="1"/>
</dbReference>
<dbReference type="GO" id="GO:0003677">
    <property type="term" value="F:DNA binding"/>
    <property type="evidence" value="ECO:0007669"/>
    <property type="project" value="UniProtKB-KW"/>
</dbReference>
<organism evidence="10 11">
    <name type="scientific">Hymenochirus boettgeri</name>
    <name type="common">Congo dwarf clawed frog</name>
    <dbReference type="NCBI Taxonomy" id="247094"/>
    <lineage>
        <taxon>Eukaryota</taxon>
        <taxon>Metazoa</taxon>
        <taxon>Chordata</taxon>
        <taxon>Craniata</taxon>
        <taxon>Vertebrata</taxon>
        <taxon>Euteleostomi</taxon>
        <taxon>Amphibia</taxon>
        <taxon>Batrachia</taxon>
        <taxon>Anura</taxon>
        <taxon>Pipoidea</taxon>
        <taxon>Pipidae</taxon>
        <taxon>Pipinae</taxon>
        <taxon>Hymenochirus</taxon>
    </lineage>
</organism>
<dbReference type="PANTHER" id="PTHR15180:SF1">
    <property type="entry name" value="GENERAL TRANSCRIPTION FACTOR 3C POLYPEPTIDE 1"/>
    <property type="match status" value="1"/>
</dbReference>
<keyword evidence="4" id="KW-0804">Transcription</keyword>
<dbReference type="InterPro" id="IPR035625">
    <property type="entry name" value="Tfc3-like_eWH"/>
</dbReference>
<gene>
    <name evidence="10" type="ORF">GDO86_017230</name>
</gene>
<dbReference type="InterPro" id="IPR056428">
    <property type="entry name" value="WH_GTF3C1"/>
</dbReference>
<dbReference type="EMBL" id="JAACNH010000009">
    <property type="protein sequence ID" value="KAG8432890.1"/>
    <property type="molecule type" value="Genomic_DNA"/>
</dbReference>
<dbReference type="InterPro" id="IPR056467">
    <property type="entry name" value="eWH_GTF3C1"/>
</dbReference>
<dbReference type="InterPro" id="IPR007309">
    <property type="entry name" value="TFIIIC_Bblock-bd"/>
</dbReference>
<accession>A0A8T2IP93</accession>
<comment type="caution">
    <text evidence="10">The sequence shown here is derived from an EMBL/GenBank/DDBJ whole genome shotgun (WGS) entry which is preliminary data.</text>
</comment>
<dbReference type="OrthoDB" id="68020at2759"/>
<keyword evidence="3" id="KW-0238">DNA-binding</keyword>
<dbReference type="CDD" id="cd16169">
    <property type="entry name" value="Tau138_eWH"/>
    <property type="match status" value="1"/>
</dbReference>
<evidence type="ECO:0000256" key="2">
    <source>
        <dbReference type="ARBA" id="ARBA00022553"/>
    </source>
</evidence>
<evidence type="ECO:0000256" key="4">
    <source>
        <dbReference type="ARBA" id="ARBA00023163"/>
    </source>
</evidence>
<evidence type="ECO:0000256" key="6">
    <source>
        <dbReference type="SAM" id="MobiDB-lite"/>
    </source>
</evidence>
<evidence type="ECO:0000259" key="9">
    <source>
        <dbReference type="Pfam" id="PF24101"/>
    </source>
</evidence>
<feature type="domain" description="GTF3C1 extended winged-helix" evidence="9">
    <location>
        <begin position="583"/>
        <end position="691"/>
    </location>
</feature>
<evidence type="ECO:0008006" key="12">
    <source>
        <dbReference type="Google" id="ProtNLM"/>
    </source>
</evidence>
<dbReference type="Proteomes" id="UP000812440">
    <property type="component" value="Chromosome 9"/>
</dbReference>
<dbReference type="Pfam" id="PF23704">
    <property type="entry name" value="WHD_GTF3C1_N"/>
    <property type="match status" value="1"/>
</dbReference>
<keyword evidence="5" id="KW-0539">Nucleus</keyword>
<dbReference type="GO" id="GO:0042791">
    <property type="term" value="P:5S class rRNA transcription by RNA polymerase III"/>
    <property type="evidence" value="ECO:0007669"/>
    <property type="project" value="TreeGrafter"/>
</dbReference>
<evidence type="ECO:0000313" key="11">
    <source>
        <dbReference type="Proteomes" id="UP000812440"/>
    </source>
</evidence>
<feature type="region of interest" description="Disordered" evidence="6">
    <location>
        <begin position="1787"/>
        <end position="1864"/>
    </location>
</feature>
<evidence type="ECO:0000256" key="3">
    <source>
        <dbReference type="ARBA" id="ARBA00023125"/>
    </source>
</evidence>
<evidence type="ECO:0000313" key="10">
    <source>
        <dbReference type="EMBL" id="KAG8432890.1"/>
    </source>
</evidence>
<feature type="domain" description="General transcription factor 3C polypeptide 1 winged-helix" evidence="8">
    <location>
        <begin position="3"/>
        <end position="61"/>
    </location>
</feature>
<dbReference type="Pfam" id="PF04182">
    <property type="entry name" value="B-block_TFIIIC"/>
    <property type="match status" value="1"/>
</dbReference>
<feature type="compositionally biased region" description="Basic and acidic residues" evidence="6">
    <location>
        <begin position="708"/>
        <end position="720"/>
    </location>
</feature>
<evidence type="ECO:0000256" key="5">
    <source>
        <dbReference type="ARBA" id="ARBA00023242"/>
    </source>
</evidence>
<feature type="compositionally biased region" description="Basic and acidic residues" evidence="6">
    <location>
        <begin position="736"/>
        <end position="745"/>
    </location>
</feature>
<reference evidence="10" key="1">
    <citation type="thesis" date="2020" institute="ProQuest LLC" country="789 East Eisenhower Parkway, Ann Arbor, MI, USA">
        <title>Comparative Genomics and Chromosome Evolution.</title>
        <authorList>
            <person name="Mudd A.B."/>
        </authorList>
    </citation>
    <scope>NUCLEOTIDE SEQUENCE</scope>
    <source>
        <strain evidence="10">Female2</strain>
        <tissue evidence="10">Blood</tissue>
    </source>
</reference>
<dbReference type="Pfam" id="PF24101">
    <property type="entry name" value="WHD_GTF3C1"/>
    <property type="match status" value="1"/>
</dbReference>
<proteinExistence type="predicted"/>
<feature type="region of interest" description="Disordered" evidence="6">
    <location>
        <begin position="688"/>
        <end position="745"/>
    </location>
</feature>
<comment type="subcellular location">
    <subcellularLocation>
        <location evidence="1">Nucleus</location>
    </subcellularLocation>
</comment>
<feature type="compositionally biased region" description="Low complexity" evidence="6">
    <location>
        <begin position="1804"/>
        <end position="1817"/>
    </location>
</feature>
<sequence>MDILEAVVDEVALEGLDGITLPALWLRLENRVPPFPLLLDPATKDMLWQSLVHHPELDIYQLPIERQPLAISDRYEGIDCDPAILKVKDSFTEDIYPVHIVSENKDGIQGSCQFFKQRVLLTNQFRTQSSTYEKTLQRWGEKLVIVGSQVLRFRALIGWEGDPSLELPDYSYCILEKLGRSRWQGELQKDLQGSFKADAGKVHYLRRALDRNGLITMQSHVVKLSNGTQQHSLLLLLKRFHIDRRNKYDMLTEMVSSILSECQNQIEPLVNLREQLGVPDQVFKRLYNYMANAGIVKLFSLTLQEFQPQAENCKTKRGTDIKIRCIKLIKEYKKKMDDSDEDEDMKTHITPVDIIYEKDLLTQTYELIESRGTKGISQTEIRMAINVGKLEARMLCRLLERNMLIKGFMEDEGRQRTTKFISHVFVEESDLRRQFLEEKAKSEKLSMFSLASMSNTRENMSVSQENTCLEENMVSDDEIEKKKRKKTAQSTLYGCTSTPKTQPKGKALFDAKRTVSKDTEKTAVLSENDCSLDSFPLESNLSTLFSHCKNDGDISVIEEVPDKKVEKLKSKRSSKGGFYERSHETYRLLKRRNIIVEAVKNLRIIESLFTLQKMITDHEKQEGVSTKCCKKSILRLVHKLSQEGLVRFFRTTVVQDGISKKVEFVVHPSINPSDPLVKSAIEQIRFRISSSTGNRTRSPQGPATSSKAEADDQSKDETMGEMHNASSSHSLCRLQDSTHDKSDVPHLKNYHPVIVPGLGRTLGYLPKMPRLKATHIFLWYVTYNEHLRKLAEGQISDKDATSGEILEVGLENLESTFNEKMPDSNEGETIADDENGAHILDSTTEQLVETVYVNDDSWMRYVPPATIHREYGLGWVLVSDVVLCLPLSLFIQIIQVSYEIENLEEYLNDPLKKHTLIKFLPRTIRQQLLYKRRYIFSVFQGLQKLSCMGLVQFGPSEKFQDKDQIFVYIKKKAMVVDTTACDPHYNIAQGSKPFDRKLYNFDTLEDVESYWFDLQFVCLNTPLGVVRCRVKKNNAQTQEENILAQDFDNDQEERPNLERKSGILESIPGSREVIDDGSIPGDGLGAGGLDSSFYSHLKRNWIWISYIINKTRKNKSLQDNGYTLRLQTFVNKHSLPLNRKESQANVLKGMNLSGKEEIVQVMKEPAETRNERVCGGKGQKRKKPKKVKETGAVTKAKKKTTGVYKRNRYHDEADKIALKKMTRLRVAWTAQEDGLLMLCRIASNILNKKVKRPFVPWQVVRDIMHSSLEESQDKTSHSIGRRTRYTVKNPQTYLSYKVCLAEVYQDKPLIEEFMSQKNNYNDSKVCAEEYKEFVERLKKKFSSTLGYSTFEIPDFVHELFARYRILAVGDKANQEKGTESLVSVDDVHVLVLQNLILSTLSLSDSQMKSGRILQTFRIYRAYRDDILGKAFISFQNKRLVNRRRVNHLLGPKKHRALPLVPMSYQLSQTYYRLFTWRFPPSTCTESFQFFEMLKICGSDNLPDNFSFMEQTKEEVKDMLMFPLDGPGGQCVTALTLILLGFVSINVKIPDQIVVVDSTLVENEVMKGLGKDGLDDEDFEDEDVDEPSASKQKIEVKARQASHTNYLLMRGYVAPGIVSTRNLNPNDSVVVNSCQVYLKFRQEPHSGKLQGSVSPLASAINFSSGLTSLPHHFTALLNMKKQTFNKFLSECPECYGYNSKDLVCVSKIYSAIEACSFRGMEISNLANQFQEYADADLERTRCLEQYIEDLVTSYQLLKVGGSSIRLVTLQQASPWVFYSDYVKESTTQDTESLIKDTDAESDPVPSENLPESNENLSESNEHCSKPPKKKARLEGSLEKSASPLPANYSTVESMLSQKTDTEDTMDKLHEREPNSCFLGRPWRIVDGTLNKPVCKGMLEAVMYHIMSKPGITEKTLLHHYSGVLQPVVVKELLEALEKNGCIKKGYIEKPSKTALFSCIRIPEQIKKPRMAEDHLIFYEPTTDCTWRLGAIFPSEVNWNKWVL</sequence>
<feature type="domain" description="B-block binding subunit of TFIIIC" evidence="7">
    <location>
        <begin position="169"/>
        <end position="243"/>
    </location>
</feature>
<feature type="compositionally biased region" description="Polar residues" evidence="6">
    <location>
        <begin position="688"/>
        <end position="707"/>
    </location>
</feature>
<dbReference type="InterPro" id="IPR044210">
    <property type="entry name" value="Tfc3-like"/>
</dbReference>
<dbReference type="GO" id="GO:0005634">
    <property type="term" value="C:nucleus"/>
    <property type="evidence" value="ECO:0007669"/>
    <property type="project" value="UniProtKB-SubCell"/>
</dbReference>
<name>A0A8T2IP93_9PIPI</name>
<evidence type="ECO:0000259" key="8">
    <source>
        <dbReference type="Pfam" id="PF23704"/>
    </source>
</evidence>
<keyword evidence="2" id="KW-0597">Phosphoprotein</keyword>
<dbReference type="GO" id="GO:0000127">
    <property type="term" value="C:transcription factor TFIIIC complex"/>
    <property type="evidence" value="ECO:0007669"/>
    <property type="project" value="InterPro"/>
</dbReference>
<evidence type="ECO:0000256" key="1">
    <source>
        <dbReference type="ARBA" id="ARBA00004123"/>
    </source>
</evidence>
<feature type="compositionally biased region" description="Polar residues" evidence="6">
    <location>
        <begin position="1846"/>
        <end position="1857"/>
    </location>
</feature>
<protein>
    <recommendedName>
        <fullName evidence="12">General transcription factor 3C polypeptide 1</fullName>
    </recommendedName>
</protein>
<evidence type="ECO:0000259" key="7">
    <source>
        <dbReference type="Pfam" id="PF04182"/>
    </source>
</evidence>